<evidence type="ECO:0000256" key="1">
    <source>
        <dbReference type="SAM" id="MobiDB-lite"/>
    </source>
</evidence>
<dbReference type="AlphaFoldDB" id="A0A6J4REJ1"/>
<name>A0A6J4REJ1_9ACTN</name>
<protein>
    <submittedName>
        <fullName evidence="2">Uncharacterized protein</fullName>
    </submittedName>
</protein>
<reference evidence="2" key="1">
    <citation type="submission" date="2020-02" db="EMBL/GenBank/DDBJ databases">
        <authorList>
            <person name="Meier V. D."/>
        </authorList>
    </citation>
    <scope>NUCLEOTIDE SEQUENCE</scope>
    <source>
        <strain evidence="2">AVDCRST_MAG05</strain>
    </source>
</reference>
<evidence type="ECO:0000313" key="2">
    <source>
        <dbReference type="EMBL" id="CAA9470625.1"/>
    </source>
</evidence>
<accession>A0A6J4REJ1</accession>
<sequence length="43" mass="4616">EDAAQVRDNAARRRGGLPPHPLGRLPADARLAPHRDRPDPGLG</sequence>
<feature type="non-terminal residue" evidence="2">
    <location>
        <position position="43"/>
    </location>
</feature>
<dbReference type="EMBL" id="CADCVM010000061">
    <property type="protein sequence ID" value="CAA9470625.1"/>
    <property type="molecule type" value="Genomic_DNA"/>
</dbReference>
<feature type="non-terminal residue" evidence="2">
    <location>
        <position position="1"/>
    </location>
</feature>
<feature type="region of interest" description="Disordered" evidence="1">
    <location>
        <begin position="1"/>
        <end position="43"/>
    </location>
</feature>
<organism evidence="2">
    <name type="scientific">uncultured Rubrobacteraceae bacterium</name>
    <dbReference type="NCBI Taxonomy" id="349277"/>
    <lineage>
        <taxon>Bacteria</taxon>
        <taxon>Bacillati</taxon>
        <taxon>Actinomycetota</taxon>
        <taxon>Rubrobacteria</taxon>
        <taxon>Rubrobacterales</taxon>
        <taxon>Rubrobacteraceae</taxon>
        <taxon>environmental samples</taxon>
    </lineage>
</organism>
<gene>
    <name evidence="2" type="ORF">AVDCRST_MAG05-523</name>
</gene>
<proteinExistence type="predicted"/>
<feature type="compositionally biased region" description="Basic and acidic residues" evidence="1">
    <location>
        <begin position="31"/>
        <end position="43"/>
    </location>
</feature>